<dbReference type="AlphaFoldDB" id="A0A1U7NBT8"/>
<dbReference type="GO" id="GO:0042597">
    <property type="term" value="C:periplasmic space"/>
    <property type="evidence" value="ECO:0007669"/>
    <property type="project" value="UniProtKB-ARBA"/>
</dbReference>
<dbReference type="Gene3D" id="3.10.105.10">
    <property type="entry name" value="Dipeptide-binding Protein, Domain 3"/>
    <property type="match status" value="1"/>
</dbReference>
<gene>
    <name evidence="5" type="ORF">BJP37_20165</name>
</gene>
<keyword evidence="6" id="KW-1185">Reference proteome</keyword>
<evidence type="ECO:0000256" key="1">
    <source>
        <dbReference type="ARBA" id="ARBA00005695"/>
    </source>
</evidence>
<organism evidence="5 6">
    <name type="scientific">Moorena bouillonii PNG</name>
    <dbReference type="NCBI Taxonomy" id="568701"/>
    <lineage>
        <taxon>Bacteria</taxon>
        <taxon>Bacillati</taxon>
        <taxon>Cyanobacteriota</taxon>
        <taxon>Cyanophyceae</taxon>
        <taxon>Coleofasciculales</taxon>
        <taxon>Coleofasciculaceae</taxon>
        <taxon>Moorena</taxon>
    </lineage>
</organism>
<dbReference type="Gene3D" id="3.40.190.10">
    <property type="entry name" value="Periplasmic binding protein-like II"/>
    <property type="match status" value="1"/>
</dbReference>
<dbReference type="PANTHER" id="PTHR30290">
    <property type="entry name" value="PERIPLASMIC BINDING COMPONENT OF ABC TRANSPORTER"/>
    <property type="match status" value="1"/>
</dbReference>
<protein>
    <submittedName>
        <fullName evidence="5">ABC transporter substrate-binding protein</fullName>
    </submittedName>
</protein>
<dbReference type="InterPro" id="IPR039424">
    <property type="entry name" value="SBP_5"/>
</dbReference>
<dbReference type="InterPro" id="IPR000914">
    <property type="entry name" value="SBP_5_dom"/>
</dbReference>
<dbReference type="Gene3D" id="3.90.76.10">
    <property type="entry name" value="Dipeptide-binding Protein, Domain 1"/>
    <property type="match status" value="1"/>
</dbReference>
<dbReference type="InterPro" id="IPR030678">
    <property type="entry name" value="Peptide/Ni-bd"/>
</dbReference>
<keyword evidence="3" id="KW-0732">Signal</keyword>
<comment type="similarity">
    <text evidence="1">Belongs to the bacterial solute-binding protein 5 family.</text>
</comment>
<dbReference type="PANTHER" id="PTHR30290:SF9">
    <property type="entry name" value="OLIGOPEPTIDE-BINDING PROTEIN APPA"/>
    <property type="match status" value="1"/>
</dbReference>
<evidence type="ECO:0000256" key="2">
    <source>
        <dbReference type="ARBA" id="ARBA00022448"/>
    </source>
</evidence>
<dbReference type="Pfam" id="PF00496">
    <property type="entry name" value="SBP_bac_5"/>
    <property type="match status" value="1"/>
</dbReference>
<proteinExistence type="inferred from homology"/>
<sequence length="503" mass="57565">MVYGAVGQPENLEPGNISDRESLVVQKQIYNRLVEYKLGTIELEPGLATDWEASRNSRVWTFKLRQGVKFHDGTDFDAEAVKFNVERWWDPENKYGYRDKDRKYQIWADLFGGFKGNSKSLLQQIVIKDKYTIQFVLKQPLSIFPAMIGSGYFGIASPTAIKKAGSKYGRESSLAVGTGPFKFKEWRNGKEIILEKSPNYWKPNLPKAEKVIVRFIPDIAKRLTMLKSGEIDFTSDLVPKQLENLVGEAKLKSIFRPSFNVGYLSLNTNYKPLSKQKVRIAIALGINHQKIVEKNWQGLGESDAHFTPPLLDWSESPNFGSYKYDPQLAKQLLREAGYPKGFDLELWYMKIFRPYYPDPKAIAQAIADDLGKIGIKVTLKTKPWKDYLKDRQKSPGFQGFILGWTGEYGDPDNFYYSHFGPNATADLGRWKNNQILRLLETGRKTQDKDARARIYRQVDKILFEEAVRIPIVHSQPLLGKRANIQGWKPSPLGSESFETVDKI</sequence>
<reference evidence="5 6" key="1">
    <citation type="submission" date="2016-10" db="EMBL/GenBank/DDBJ databases">
        <title>Comparative genomics uncovers the prolific and rare metabolic potential of the cyanobacterial genus Moorea.</title>
        <authorList>
            <person name="Leao T."/>
            <person name="Castelao G."/>
            <person name="Korobeynikov A."/>
            <person name="Monroe E.A."/>
            <person name="Podell S."/>
            <person name="Glukhov E."/>
            <person name="Allen E."/>
            <person name="Gerwick W.H."/>
            <person name="Gerwick L."/>
        </authorList>
    </citation>
    <scope>NUCLEOTIDE SEQUENCE [LARGE SCALE GENOMIC DNA]</scope>
    <source>
        <strain evidence="5 6">PNG5-198</strain>
    </source>
</reference>
<evidence type="ECO:0000259" key="4">
    <source>
        <dbReference type="Pfam" id="PF00496"/>
    </source>
</evidence>
<dbReference type="SUPFAM" id="SSF53850">
    <property type="entry name" value="Periplasmic binding protein-like II"/>
    <property type="match status" value="1"/>
</dbReference>
<evidence type="ECO:0000313" key="5">
    <source>
        <dbReference type="EMBL" id="OLT63405.1"/>
    </source>
</evidence>
<feature type="domain" description="Solute-binding protein family 5" evidence="4">
    <location>
        <begin position="42"/>
        <end position="423"/>
    </location>
</feature>
<dbReference type="EMBL" id="MKZS01000001">
    <property type="protein sequence ID" value="OLT63405.1"/>
    <property type="molecule type" value="Genomic_DNA"/>
</dbReference>
<dbReference type="GO" id="GO:0043190">
    <property type="term" value="C:ATP-binding cassette (ABC) transporter complex"/>
    <property type="evidence" value="ECO:0007669"/>
    <property type="project" value="InterPro"/>
</dbReference>
<dbReference type="PIRSF" id="PIRSF002741">
    <property type="entry name" value="MppA"/>
    <property type="match status" value="1"/>
</dbReference>
<evidence type="ECO:0000313" key="6">
    <source>
        <dbReference type="Proteomes" id="UP000186657"/>
    </source>
</evidence>
<dbReference type="GO" id="GO:0015833">
    <property type="term" value="P:peptide transport"/>
    <property type="evidence" value="ECO:0007669"/>
    <property type="project" value="TreeGrafter"/>
</dbReference>
<keyword evidence="2" id="KW-0813">Transport</keyword>
<comment type="caution">
    <text evidence="5">The sequence shown here is derived from an EMBL/GenBank/DDBJ whole genome shotgun (WGS) entry which is preliminary data.</text>
</comment>
<evidence type="ECO:0000256" key="3">
    <source>
        <dbReference type="ARBA" id="ARBA00022729"/>
    </source>
</evidence>
<dbReference type="GO" id="GO:1904680">
    <property type="term" value="F:peptide transmembrane transporter activity"/>
    <property type="evidence" value="ECO:0007669"/>
    <property type="project" value="TreeGrafter"/>
</dbReference>
<name>A0A1U7NBT8_9CYAN</name>
<dbReference type="Proteomes" id="UP000186657">
    <property type="component" value="Unassembled WGS sequence"/>
</dbReference>
<dbReference type="CDD" id="cd08493">
    <property type="entry name" value="PBP2_DppA_like"/>
    <property type="match status" value="1"/>
</dbReference>
<accession>A0A1U7NBT8</accession>